<dbReference type="Proteomes" id="UP001056120">
    <property type="component" value="Linkage Group LG04"/>
</dbReference>
<reference evidence="2" key="1">
    <citation type="journal article" date="2022" name="Mol. Ecol. Resour.">
        <title>The genomes of chicory, endive, great burdock and yacon provide insights into Asteraceae palaeo-polyploidization history and plant inulin production.</title>
        <authorList>
            <person name="Fan W."/>
            <person name="Wang S."/>
            <person name="Wang H."/>
            <person name="Wang A."/>
            <person name="Jiang F."/>
            <person name="Liu H."/>
            <person name="Zhao H."/>
            <person name="Xu D."/>
            <person name="Zhang Y."/>
        </authorList>
    </citation>
    <scope>NUCLEOTIDE SEQUENCE [LARGE SCALE GENOMIC DNA]</scope>
    <source>
        <strain evidence="2">cv. Yunnan</strain>
    </source>
</reference>
<reference evidence="1 2" key="2">
    <citation type="journal article" date="2022" name="Mol. Ecol. Resour.">
        <title>The genomes of chicory, endive, great burdock and yacon provide insights into Asteraceae paleo-polyploidization history and plant inulin production.</title>
        <authorList>
            <person name="Fan W."/>
            <person name="Wang S."/>
            <person name="Wang H."/>
            <person name="Wang A."/>
            <person name="Jiang F."/>
            <person name="Liu H."/>
            <person name="Zhao H."/>
            <person name="Xu D."/>
            <person name="Zhang Y."/>
        </authorList>
    </citation>
    <scope>NUCLEOTIDE SEQUENCE [LARGE SCALE GENOMIC DNA]</scope>
    <source>
        <strain evidence="2">cv. Yunnan</strain>
        <tissue evidence="1">Leaves</tissue>
    </source>
</reference>
<sequence>MVVGVFIFNVLLDLVSFDCRCSSVVNNIAISKTMVVGVFIFNVLLDLVSFDCRCSSVVNRCLSLSTATVKSSVKELFHLRLPIHFLQRQWFSSLHSPSLSFPHFPTGSISNRSSIIHTRIRNLIDPPSLPAHRLI</sequence>
<evidence type="ECO:0000313" key="1">
    <source>
        <dbReference type="EMBL" id="KAI3817216.1"/>
    </source>
</evidence>
<protein>
    <submittedName>
        <fullName evidence="1">Uncharacterized protein</fullName>
    </submittedName>
</protein>
<proteinExistence type="predicted"/>
<keyword evidence="2" id="KW-1185">Reference proteome</keyword>
<comment type="caution">
    <text evidence="1">The sequence shown here is derived from an EMBL/GenBank/DDBJ whole genome shotgun (WGS) entry which is preliminary data.</text>
</comment>
<evidence type="ECO:0000313" key="2">
    <source>
        <dbReference type="Proteomes" id="UP001056120"/>
    </source>
</evidence>
<organism evidence="1 2">
    <name type="scientific">Smallanthus sonchifolius</name>
    <dbReference type="NCBI Taxonomy" id="185202"/>
    <lineage>
        <taxon>Eukaryota</taxon>
        <taxon>Viridiplantae</taxon>
        <taxon>Streptophyta</taxon>
        <taxon>Embryophyta</taxon>
        <taxon>Tracheophyta</taxon>
        <taxon>Spermatophyta</taxon>
        <taxon>Magnoliopsida</taxon>
        <taxon>eudicotyledons</taxon>
        <taxon>Gunneridae</taxon>
        <taxon>Pentapetalae</taxon>
        <taxon>asterids</taxon>
        <taxon>campanulids</taxon>
        <taxon>Asterales</taxon>
        <taxon>Asteraceae</taxon>
        <taxon>Asteroideae</taxon>
        <taxon>Heliantheae alliance</taxon>
        <taxon>Millerieae</taxon>
        <taxon>Smallanthus</taxon>
    </lineage>
</organism>
<name>A0ACB9JBY5_9ASTR</name>
<dbReference type="EMBL" id="CM042021">
    <property type="protein sequence ID" value="KAI3817216.1"/>
    <property type="molecule type" value="Genomic_DNA"/>
</dbReference>
<accession>A0ACB9JBY5</accession>
<gene>
    <name evidence="1" type="ORF">L1987_11005</name>
</gene>